<dbReference type="AlphaFoldDB" id="A0A4Z2IBA8"/>
<evidence type="ECO:0000313" key="3">
    <source>
        <dbReference type="Proteomes" id="UP000314294"/>
    </source>
</evidence>
<protein>
    <recommendedName>
        <fullName evidence="4">Secreted protein</fullName>
    </recommendedName>
</protein>
<evidence type="ECO:0000313" key="2">
    <source>
        <dbReference type="EMBL" id="TNN75180.1"/>
    </source>
</evidence>
<proteinExistence type="predicted"/>
<evidence type="ECO:0008006" key="4">
    <source>
        <dbReference type="Google" id="ProtNLM"/>
    </source>
</evidence>
<comment type="caution">
    <text evidence="2">The sequence shown here is derived from an EMBL/GenBank/DDBJ whole genome shotgun (WGS) entry which is preliminary data.</text>
</comment>
<gene>
    <name evidence="2" type="ORF">EYF80_014590</name>
</gene>
<sequence length="94" mass="10788">MPSLWMWTCSSWIMWGSPLDTARSRKTDPRVGELTLSLLLSNDALALPVQELQVVRYHPLLAFVDDFGVGAGVKKWPFEDLLIKLKHRKRAWPV</sequence>
<reference evidence="2 3" key="1">
    <citation type="submission" date="2019-03" db="EMBL/GenBank/DDBJ databases">
        <title>First draft genome of Liparis tanakae, snailfish: a comprehensive survey of snailfish specific genes.</title>
        <authorList>
            <person name="Kim W."/>
            <person name="Song I."/>
            <person name="Jeong J.-H."/>
            <person name="Kim D."/>
            <person name="Kim S."/>
            <person name="Ryu S."/>
            <person name="Song J.Y."/>
            <person name="Lee S.K."/>
        </authorList>
    </citation>
    <scope>NUCLEOTIDE SEQUENCE [LARGE SCALE GENOMIC DNA]</scope>
    <source>
        <tissue evidence="2">Muscle</tissue>
    </source>
</reference>
<dbReference type="Proteomes" id="UP000314294">
    <property type="component" value="Unassembled WGS sequence"/>
</dbReference>
<feature type="signal peptide" evidence="1">
    <location>
        <begin position="1"/>
        <end position="24"/>
    </location>
</feature>
<accession>A0A4Z2IBA8</accession>
<evidence type="ECO:0000256" key="1">
    <source>
        <dbReference type="SAM" id="SignalP"/>
    </source>
</evidence>
<keyword evidence="1" id="KW-0732">Signal</keyword>
<name>A0A4Z2IBA8_9TELE</name>
<organism evidence="2 3">
    <name type="scientific">Liparis tanakae</name>
    <name type="common">Tanaka's snailfish</name>
    <dbReference type="NCBI Taxonomy" id="230148"/>
    <lineage>
        <taxon>Eukaryota</taxon>
        <taxon>Metazoa</taxon>
        <taxon>Chordata</taxon>
        <taxon>Craniata</taxon>
        <taxon>Vertebrata</taxon>
        <taxon>Euteleostomi</taxon>
        <taxon>Actinopterygii</taxon>
        <taxon>Neopterygii</taxon>
        <taxon>Teleostei</taxon>
        <taxon>Neoteleostei</taxon>
        <taxon>Acanthomorphata</taxon>
        <taxon>Eupercaria</taxon>
        <taxon>Perciformes</taxon>
        <taxon>Cottioidei</taxon>
        <taxon>Cottales</taxon>
        <taxon>Liparidae</taxon>
        <taxon>Liparis</taxon>
    </lineage>
</organism>
<keyword evidence="3" id="KW-1185">Reference proteome</keyword>
<feature type="chain" id="PRO_5021189833" description="Secreted protein" evidence="1">
    <location>
        <begin position="25"/>
        <end position="94"/>
    </location>
</feature>
<dbReference type="EMBL" id="SRLO01000106">
    <property type="protein sequence ID" value="TNN75180.1"/>
    <property type="molecule type" value="Genomic_DNA"/>
</dbReference>